<dbReference type="Pfam" id="PF00004">
    <property type="entry name" value="AAA"/>
    <property type="match status" value="1"/>
</dbReference>
<dbReference type="GO" id="GO:0016887">
    <property type="term" value="F:ATP hydrolysis activity"/>
    <property type="evidence" value="ECO:0007669"/>
    <property type="project" value="InterPro"/>
</dbReference>
<accession>A0A517TE57</accession>
<evidence type="ECO:0000256" key="4">
    <source>
        <dbReference type="ARBA" id="ARBA00040480"/>
    </source>
</evidence>
<dbReference type="GO" id="GO:0008237">
    <property type="term" value="F:metallopeptidase activity"/>
    <property type="evidence" value="ECO:0007669"/>
    <property type="project" value="UniProtKB-KW"/>
</dbReference>
<evidence type="ECO:0000256" key="2">
    <source>
        <dbReference type="ARBA" id="ARBA00022840"/>
    </source>
</evidence>
<dbReference type="InterPro" id="IPR052381">
    <property type="entry name" value="AAA_domain_protein"/>
</dbReference>
<feature type="domain" description="AAA+ ATPase" evidence="5">
    <location>
        <begin position="249"/>
        <end position="386"/>
    </location>
</feature>
<sequence length="489" mass="53329">MPLSERLGDLVAAAFPGIYVTTYEPSEAIREIATLCQDSGWSLITWDIERGLSIPGQEPSGEHDPLAPIRFAQQAPPDATRLIVLKNFHRFLANPEVIQAVQHALIAGKQSRTVLVILAPTMHLPDELEREFVPLSHDLPTAEDLEEIARGVLPPEEEFPEGTERQRILDAAAGLTRSEAEGAFALSLVRHGNLVPEVIWELKAEGLTKEGLLSLHRQGERFESLGGLTALKDFCLRALAPRTNATSVSTRGVLLLSPPGCGKSAFAKALGHETGRPTLILDVGCLMAGLVGQTEERTRRAIATIEAMSPCILMIDEVEKALSGVGSGNDSGVTTRMFGTLLTWLGDRDHHSDVFVVCTANDVSKLPPEFTRAERFDGIWYLDLPDRAARDAIWQIHRSSYDISSNQHQPHDHGWTGAEIASCCRLAALLNCSLTDAAVNVVPVSTTAAESLAKLRQWADERCLDAAEGGIYRPDRNDRRRCVGDPSLN</sequence>
<protein>
    <recommendedName>
        <fullName evidence="4">Uncharacterized AAA domain-containing protein ycf46</fullName>
    </recommendedName>
</protein>
<evidence type="ECO:0000256" key="1">
    <source>
        <dbReference type="ARBA" id="ARBA00022741"/>
    </source>
</evidence>
<comment type="similarity">
    <text evidence="3">Belongs to the AAA ATPase family. Highly divergent.</text>
</comment>
<keyword evidence="6" id="KW-0378">Hydrolase</keyword>
<evidence type="ECO:0000259" key="5">
    <source>
        <dbReference type="SMART" id="SM00382"/>
    </source>
</evidence>
<keyword evidence="7" id="KW-1185">Reference proteome</keyword>
<organism evidence="6 7">
    <name type="scientific">Calycomorphotria hydatis</name>
    <dbReference type="NCBI Taxonomy" id="2528027"/>
    <lineage>
        <taxon>Bacteria</taxon>
        <taxon>Pseudomonadati</taxon>
        <taxon>Planctomycetota</taxon>
        <taxon>Planctomycetia</taxon>
        <taxon>Planctomycetales</taxon>
        <taxon>Planctomycetaceae</taxon>
        <taxon>Calycomorphotria</taxon>
    </lineage>
</organism>
<dbReference type="PANTHER" id="PTHR42960">
    <property type="entry name" value="YCF46 PROTEIN"/>
    <property type="match status" value="1"/>
</dbReference>
<gene>
    <name evidence="6" type="primary">ftsH3_3</name>
    <name evidence="6" type="ORF">V22_39250</name>
</gene>
<dbReference type="OrthoDB" id="9806903at2"/>
<dbReference type="PANTHER" id="PTHR42960:SF1">
    <property type="entry name" value="YCF46 PROTEIN"/>
    <property type="match status" value="1"/>
</dbReference>
<evidence type="ECO:0000313" key="6">
    <source>
        <dbReference type="EMBL" id="QDT66654.1"/>
    </source>
</evidence>
<reference evidence="6 7" key="1">
    <citation type="submission" date="2019-02" db="EMBL/GenBank/DDBJ databases">
        <title>Deep-cultivation of Planctomycetes and their phenomic and genomic characterization uncovers novel biology.</title>
        <authorList>
            <person name="Wiegand S."/>
            <person name="Jogler M."/>
            <person name="Boedeker C."/>
            <person name="Pinto D."/>
            <person name="Vollmers J."/>
            <person name="Rivas-Marin E."/>
            <person name="Kohn T."/>
            <person name="Peeters S.H."/>
            <person name="Heuer A."/>
            <person name="Rast P."/>
            <person name="Oberbeckmann S."/>
            <person name="Bunk B."/>
            <person name="Jeske O."/>
            <person name="Meyerdierks A."/>
            <person name="Storesund J.E."/>
            <person name="Kallscheuer N."/>
            <person name="Luecker S."/>
            <person name="Lage O.M."/>
            <person name="Pohl T."/>
            <person name="Merkel B.J."/>
            <person name="Hornburger P."/>
            <person name="Mueller R.-W."/>
            <person name="Bruemmer F."/>
            <person name="Labrenz M."/>
            <person name="Spormann A.M."/>
            <person name="Op den Camp H."/>
            <person name="Overmann J."/>
            <person name="Amann R."/>
            <person name="Jetten M.S.M."/>
            <person name="Mascher T."/>
            <person name="Medema M.H."/>
            <person name="Devos D.P."/>
            <person name="Kaster A.-K."/>
            <person name="Ovreas L."/>
            <person name="Rohde M."/>
            <person name="Galperin M.Y."/>
            <person name="Jogler C."/>
        </authorList>
    </citation>
    <scope>NUCLEOTIDE SEQUENCE [LARGE SCALE GENOMIC DNA]</scope>
    <source>
        <strain evidence="6 7">V22</strain>
    </source>
</reference>
<dbReference type="KEGG" id="chya:V22_39250"/>
<dbReference type="InterPro" id="IPR003593">
    <property type="entry name" value="AAA+_ATPase"/>
</dbReference>
<keyword evidence="1" id="KW-0547">Nucleotide-binding</keyword>
<dbReference type="RefSeq" id="WP_145265909.1">
    <property type="nucleotide sequence ID" value="NZ_CP036316.1"/>
</dbReference>
<evidence type="ECO:0000256" key="3">
    <source>
        <dbReference type="ARBA" id="ARBA00038088"/>
    </source>
</evidence>
<keyword evidence="6" id="KW-0482">Metalloprotease</keyword>
<proteinExistence type="inferred from homology"/>
<dbReference type="InterPro" id="IPR003959">
    <property type="entry name" value="ATPase_AAA_core"/>
</dbReference>
<dbReference type="GO" id="GO:0006508">
    <property type="term" value="P:proteolysis"/>
    <property type="evidence" value="ECO:0007669"/>
    <property type="project" value="UniProtKB-KW"/>
</dbReference>
<dbReference type="GO" id="GO:0005524">
    <property type="term" value="F:ATP binding"/>
    <property type="evidence" value="ECO:0007669"/>
    <property type="project" value="UniProtKB-KW"/>
</dbReference>
<dbReference type="SUPFAM" id="SSF52540">
    <property type="entry name" value="P-loop containing nucleoside triphosphate hydrolases"/>
    <property type="match status" value="1"/>
</dbReference>
<dbReference type="Gene3D" id="3.40.50.300">
    <property type="entry name" value="P-loop containing nucleotide triphosphate hydrolases"/>
    <property type="match status" value="1"/>
</dbReference>
<name>A0A517TE57_9PLAN</name>
<dbReference type="SMART" id="SM00382">
    <property type="entry name" value="AAA"/>
    <property type="match status" value="1"/>
</dbReference>
<keyword evidence="6" id="KW-0645">Protease</keyword>
<dbReference type="Proteomes" id="UP000319976">
    <property type="component" value="Chromosome"/>
</dbReference>
<evidence type="ECO:0000313" key="7">
    <source>
        <dbReference type="Proteomes" id="UP000319976"/>
    </source>
</evidence>
<keyword evidence="2" id="KW-0067">ATP-binding</keyword>
<dbReference type="AlphaFoldDB" id="A0A517TE57"/>
<dbReference type="InterPro" id="IPR027417">
    <property type="entry name" value="P-loop_NTPase"/>
</dbReference>
<dbReference type="EMBL" id="CP036316">
    <property type="protein sequence ID" value="QDT66654.1"/>
    <property type="molecule type" value="Genomic_DNA"/>
</dbReference>